<dbReference type="Gene3D" id="1.10.10.60">
    <property type="entry name" value="Homeodomain-like"/>
    <property type="match status" value="1"/>
</dbReference>
<reference evidence="5 6" key="1">
    <citation type="submission" date="2019-12" db="EMBL/GenBank/DDBJ databases">
        <title>The draft genomic sequence of strain Chitinophaga oryziterrae JCM 16595.</title>
        <authorList>
            <person name="Zhang X."/>
        </authorList>
    </citation>
    <scope>NUCLEOTIDE SEQUENCE [LARGE SCALE GENOMIC DNA]</scope>
    <source>
        <strain evidence="5 6">JCM 16595</strain>
    </source>
</reference>
<dbReference type="Pfam" id="PF12833">
    <property type="entry name" value="HTH_18"/>
    <property type="match status" value="1"/>
</dbReference>
<evidence type="ECO:0000259" key="4">
    <source>
        <dbReference type="PROSITE" id="PS01124"/>
    </source>
</evidence>
<keyword evidence="2" id="KW-0238">DNA-binding</keyword>
<keyword evidence="6" id="KW-1185">Reference proteome</keyword>
<dbReference type="PANTHER" id="PTHR43280">
    <property type="entry name" value="ARAC-FAMILY TRANSCRIPTIONAL REGULATOR"/>
    <property type="match status" value="1"/>
</dbReference>
<dbReference type="Proteomes" id="UP000468388">
    <property type="component" value="Unassembled WGS sequence"/>
</dbReference>
<comment type="caution">
    <text evidence="5">The sequence shown here is derived from an EMBL/GenBank/DDBJ whole genome shotgun (WGS) entry which is preliminary data.</text>
</comment>
<dbReference type="SMART" id="SM00342">
    <property type="entry name" value="HTH_ARAC"/>
    <property type="match status" value="1"/>
</dbReference>
<dbReference type="InterPro" id="IPR018060">
    <property type="entry name" value="HTH_AraC"/>
</dbReference>
<proteinExistence type="predicted"/>
<gene>
    <name evidence="5" type="ORF">GO495_06750</name>
</gene>
<dbReference type="AlphaFoldDB" id="A0A6N8J5S2"/>
<evidence type="ECO:0000313" key="6">
    <source>
        <dbReference type="Proteomes" id="UP000468388"/>
    </source>
</evidence>
<evidence type="ECO:0000313" key="5">
    <source>
        <dbReference type="EMBL" id="MVT40274.1"/>
    </source>
</evidence>
<dbReference type="PANTHER" id="PTHR43280:SF2">
    <property type="entry name" value="HTH-TYPE TRANSCRIPTIONAL REGULATOR EXSA"/>
    <property type="match status" value="1"/>
</dbReference>
<dbReference type="GO" id="GO:0003700">
    <property type="term" value="F:DNA-binding transcription factor activity"/>
    <property type="evidence" value="ECO:0007669"/>
    <property type="project" value="InterPro"/>
</dbReference>
<evidence type="ECO:0000256" key="2">
    <source>
        <dbReference type="ARBA" id="ARBA00023125"/>
    </source>
</evidence>
<evidence type="ECO:0000256" key="3">
    <source>
        <dbReference type="ARBA" id="ARBA00023163"/>
    </source>
</evidence>
<dbReference type="RefSeq" id="WP_157298901.1">
    <property type="nucleotide sequence ID" value="NZ_BAAAZB010000005.1"/>
</dbReference>
<organism evidence="5 6">
    <name type="scientific">Chitinophaga oryziterrae</name>
    <dbReference type="NCBI Taxonomy" id="1031224"/>
    <lineage>
        <taxon>Bacteria</taxon>
        <taxon>Pseudomonadati</taxon>
        <taxon>Bacteroidota</taxon>
        <taxon>Chitinophagia</taxon>
        <taxon>Chitinophagales</taxon>
        <taxon>Chitinophagaceae</taxon>
        <taxon>Chitinophaga</taxon>
    </lineage>
</organism>
<keyword evidence="1" id="KW-0805">Transcription regulation</keyword>
<dbReference type="SUPFAM" id="SSF46689">
    <property type="entry name" value="Homeodomain-like"/>
    <property type="match status" value="1"/>
</dbReference>
<evidence type="ECO:0000256" key="1">
    <source>
        <dbReference type="ARBA" id="ARBA00023015"/>
    </source>
</evidence>
<feature type="domain" description="HTH araC/xylS-type" evidence="4">
    <location>
        <begin position="13"/>
        <end position="109"/>
    </location>
</feature>
<dbReference type="OrthoDB" id="9779074at2"/>
<keyword evidence="3" id="KW-0804">Transcription</keyword>
<name>A0A6N8J5S2_9BACT</name>
<dbReference type="GO" id="GO:0043565">
    <property type="term" value="F:sequence-specific DNA binding"/>
    <property type="evidence" value="ECO:0007669"/>
    <property type="project" value="InterPro"/>
</dbReference>
<accession>A0A6N8J5S2</accession>
<dbReference type="EMBL" id="WRXO01000001">
    <property type="protein sequence ID" value="MVT40274.1"/>
    <property type="molecule type" value="Genomic_DNA"/>
</dbReference>
<dbReference type="PROSITE" id="PS01124">
    <property type="entry name" value="HTH_ARAC_FAMILY_2"/>
    <property type="match status" value="1"/>
</dbReference>
<sequence length="109" mass="12576">MMQLTAYEIQILNEIYIEIESNFKKRVPIADVIGKYHISVSTLSKAFKILFQKTIDQHRLEVTINYAKKRLQEGAQVKIVASELGYANTSSFCRTYKKVTKHSPLKQIP</sequence>
<protein>
    <submittedName>
        <fullName evidence="5">Helix-turn-helix domain-containing protein</fullName>
    </submittedName>
</protein>
<dbReference type="InterPro" id="IPR018062">
    <property type="entry name" value="HTH_AraC-typ_CS"/>
</dbReference>
<dbReference type="InterPro" id="IPR009057">
    <property type="entry name" value="Homeodomain-like_sf"/>
</dbReference>
<dbReference type="PROSITE" id="PS00041">
    <property type="entry name" value="HTH_ARAC_FAMILY_1"/>
    <property type="match status" value="1"/>
</dbReference>